<reference evidence="1 2" key="1">
    <citation type="submission" date="2013-09" db="EMBL/GenBank/DDBJ databases">
        <title>Corchorus capsularis genome sequencing.</title>
        <authorList>
            <person name="Alam M."/>
            <person name="Haque M.S."/>
            <person name="Islam M.S."/>
            <person name="Emdad E.M."/>
            <person name="Islam M.M."/>
            <person name="Ahmed B."/>
            <person name="Halim A."/>
            <person name="Hossen Q.M.M."/>
            <person name="Hossain M.Z."/>
            <person name="Ahmed R."/>
            <person name="Khan M.M."/>
            <person name="Islam R."/>
            <person name="Rashid M.M."/>
            <person name="Khan S.A."/>
            <person name="Rahman M.S."/>
            <person name="Alam M."/>
        </authorList>
    </citation>
    <scope>NUCLEOTIDE SEQUENCE [LARGE SCALE GENOMIC DNA]</scope>
    <source>
        <strain evidence="2">cv. CVL-1</strain>
        <tissue evidence="1">Whole seedling</tissue>
    </source>
</reference>
<accession>A0A1R3I708</accession>
<dbReference type="AlphaFoldDB" id="A0A1R3I708"/>
<evidence type="ECO:0000313" key="2">
    <source>
        <dbReference type="Proteomes" id="UP000188268"/>
    </source>
</evidence>
<name>A0A1R3I708_COCAP</name>
<dbReference type="Proteomes" id="UP000188268">
    <property type="component" value="Unassembled WGS sequence"/>
</dbReference>
<dbReference type="Gramene" id="OMO78386">
    <property type="protein sequence ID" value="OMO78386"/>
    <property type="gene ID" value="CCACVL1_14408"/>
</dbReference>
<proteinExistence type="predicted"/>
<gene>
    <name evidence="1" type="ORF">CCACVL1_14408</name>
</gene>
<evidence type="ECO:0000313" key="1">
    <source>
        <dbReference type="EMBL" id="OMO78386.1"/>
    </source>
</evidence>
<organism evidence="1 2">
    <name type="scientific">Corchorus capsularis</name>
    <name type="common">Jute</name>
    <dbReference type="NCBI Taxonomy" id="210143"/>
    <lineage>
        <taxon>Eukaryota</taxon>
        <taxon>Viridiplantae</taxon>
        <taxon>Streptophyta</taxon>
        <taxon>Embryophyta</taxon>
        <taxon>Tracheophyta</taxon>
        <taxon>Spermatophyta</taxon>
        <taxon>Magnoliopsida</taxon>
        <taxon>eudicotyledons</taxon>
        <taxon>Gunneridae</taxon>
        <taxon>Pentapetalae</taxon>
        <taxon>rosids</taxon>
        <taxon>malvids</taxon>
        <taxon>Malvales</taxon>
        <taxon>Malvaceae</taxon>
        <taxon>Grewioideae</taxon>
        <taxon>Apeibeae</taxon>
        <taxon>Corchorus</taxon>
    </lineage>
</organism>
<keyword evidence="2" id="KW-1185">Reference proteome</keyword>
<sequence length="78" mass="8479">MKEAHGQTKSTAAGPTWVPRACQSVTDLRGVLPAQVSAPPETAFGGQRHPPPWVTCRTFGPRTDHVERLDWMSPTTAI</sequence>
<protein>
    <submittedName>
        <fullName evidence="1">Uncharacterized protein</fullName>
    </submittedName>
</protein>
<comment type="caution">
    <text evidence="1">The sequence shown here is derived from an EMBL/GenBank/DDBJ whole genome shotgun (WGS) entry which is preliminary data.</text>
</comment>
<dbReference type="EMBL" id="AWWV01010569">
    <property type="protein sequence ID" value="OMO78386.1"/>
    <property type="molecule type" value="Genomic_DNA"/>
</dbReference>
<dbReference type="OrthoDB" id="10281419at2759"/>